<dbReference type="Pfam" id="PF02611">
    <property type="entry name" value="CDH"/>
    <property type="match status" value="1"/>
</dbReference>
<dbReference type="GO" id="GO:0005886">
    <property type="term" value="C:plasma membrane"/>
    <property type="evidence" value="ECO:0007669"/>
    <property type="project" value="UniProtKB-SubCell"/>
</dbReference>
<keyword evidence="13" id="KW-0732">Signal</keyword>
<protein>
    <submittedName>
        <fullName evidence="14">Uncharacterized protein</fullName>
    </submittedName>
</protein>
<keyword evidence="11" id="KW-1208">Phospholipid metabolism</keyword>
<keyword evidence="4" id="KW-0444">Lipid biosynthesis</keyword>
<dbReference type="Gene3D" id="3.30.428.30">
    <property type="entry name" value="HIT family - CDH-like"/>
    <property type="match status" value="1"/>
</dbReference>
<name>A0A383V7W7_TETOB</name>
<keyword evidence="9" id="KW-0472">Membrane</keyword>
<sequence>MAAILLLLCAASAAARDIAPGHGDRCSSSASCSTGSTCECTCRSRHGSAAASSSSDVSSAGGGSYLEPGDTCSLRRNPGQAFARCRPGSFCSCSCVASGAPKSSFGSSYLPAGVCADGSKCSSRAPFKCGNTQNLKCSFTATTSTTCAALGYAKPSPSQTYCMANFKTTCADPANAGCNRCAIYKVMQACAAQSSPWPTPSQKGEEACRYHSTAGNYVIVKSRTVDSTQTSQHEKDPETGSNICIMPNHYILMPTTACTGVDDSNSKCTGPTVAYWDGAVRHGYGSSAGDLGFGNSHWAVMINAPDERGQHQMHIHVAPLEPAAASNVLFVAKEDNNMETDLTKPPTHHTVNGHTVAAYFFKDAATPPTSLKTLDVFGTAAAIHNKFSKNPGQEAYGVALIPKKGGYVVAATYGFADVNVMDTKPATNPRNKFCQAACQPFK</sequence>
<evidence type="ECO:0000256" key="7">
    <source>
        <dbReference type="ARBA" id="ARBA00022989"/>
    </source>
</evidence>
<evidence type="ECO:0000256" key="2">
    <source>
        <dbReference type="ARBA" id="ARBA00005189"/>
    </source>
</evidence>
<keyword evidence="15" id="KW-1185">Reference proteome</keyword>
<keyword evidence="10" id="KW-0594">Phospholipid biosynthesis</keyword>
<dbReference type="EMBL" id="FNXT01000164">
    <property type="protein sequence ID" value="SZX61675.1"/>
    <property type="molecule type" value="Genomic_DNA"/>
</dbReference>
<evidence type="ECO:0000256" key="6">
    <source>
        <dbReference type="ARBA" id="ARBA00022801"/>
    </source>
</evidence>
<reference evidence="14 15" key="1">
    <citation type="submission" date="2016-10" db="EMBL/GenBank/DDBJ databases">
        <authorList>
            <person name="Cai Z."/>
        </authorList>
    </citation>
    <scope>NUCLEOTIDE SEQUENCE [LARGE SCALE GENOMIC DNA]</scope>
</reference>
<dbReference type="AlphaFoldDB" id="A0A383V7W7"/>
<evidence type="ECO:0000313" key="14">
    <source>
        <dbReference type="EMBL" id="SZX61675.1"/>
    </source>
</evidence>
<evidence type="ECO:0000256" key="8">
    <source>
        <dbReference type="ARBA" id="ARBA00023098"/>
    </source>
</evidence>
<evidence type="ECO:0000256" key="12">
    <source>
        <dbReference type="ARBA" id="ARBA00025707"/>
    </source>
</evidence>
<feature type="signal peptide" evidence="13">
    <location>
        <begin position="1"/>
        <end position="15"/>
    </location>
</feature>
<dbReference type="InterPro" id="IPR003763">
    <property type="entry name" value="CDP-diacylglyc_Pase"/>
</dbReference>
<comment type="pathway">
    <text evidence="12">Phospholipid metabolism.</text>
</comment>
<evidence type="ECO:0000256" key="10">
    <source>
        <dbReference type="ARBA" id="ARBA00023209"/>
    </source>
</evidence>
<dbReference type="Proteomes" id="UP000256970">
    <property type="component" value="Unassembled WGS sequence"/>
</dbReference>
<gene>
    <name evidence="14" type="ORF">BQ4739_LOCUS2168</name>
</gene>
<comment type="pathway">
    <text evidence="2">Lipid metabolism.</text>
</comment>
<evidence type="ECO:0000256" key="4">
    <source>
        <dbReference type="ARBA" id="ARBA00022516"/>
    </source>
</evidence>
<proteinExistence type="predicted"/>
<evidence type="ECO:0000313" key="15">
    <source>
        <dbReference type="Proteomes" id="UP000256970"/>
    </source>
</evidence>
<feature type="chain" id="PRO_5017062385" evidence="13">
    <location>
        <begin position="16"/>
        <end position="442"/>
    </location>
</feature>
<keyword evidence="6" id="KW-0378">Hydrolase</keyword>
<keyword evidence="8" id="KW-0443">Lipid metabolism</keyword>
<evidence type="ECO:0000256" key="1">
    <source>
        <dbReference type="ARBA" id="ARBA00004162"/>
    </source>
</evidence>
<keyword evidence="5" id="KW-0812">Transmembrane</keyword>
<dbReference type="GO" id="GO:0008654">
    <property type="term" value="P:phospholipid biosynthetic process"/>
    <property type="evidence" value="ECO:0007669"/>
    <property type="project" value="UniProtKB-KW"/>
</dbReference>
<organism evidence="14 15">
    <name type="scientific">Tetradesmus obliquus</name>
    <name type="common">Green alga</name>
    <name type="synonym">Acutodesmus obliquus</name>
    <dbReference type="NCBI Taxonomy" id="3088"/>
    <lineage>
        <taxon>Eukaryota</taxon>
        <taxon>Viridiplantae</taxon>
        <taxon>Chlorophyta</taxon>
        <taxon>core chlorophytes</taxon>
        <taxon>Chlorophyceae</taxon>
        <taxon>CS clade</taxon>
        <taxon>Sphaeropleales</taxon>
        <taxon>Scenedesmaceae</taxon>
        <taxon>Tetradesmus</taxon>
    </lineage>
</organism>
<dbReference type="GO" id="GO:0008715">
    <property type="term" value="F:CDP-diacylglycerol diphosphatase activity"/>
    <property type="evidence" value="ECO:0007669"/>
    <property type="project" value="InterPro"/>
</dbReference>
<dbReference type="SUPFAM" id="SSF54197">
    <property type="entry name" value="HIT-like"/>
    <property type="match status" value="1"/>
</dbReference>
<comment type="subcellular location">
    <subcellularLocation>
        <location evidence="1">Cell membrane</location>
        <topology evidence="1">Single-pass membrane protein</topology>
    </subcellularLocation>
</comment>
<keyword evidence="7" id="KW-1133">Transmembrane helix</keyword>
<evidence type="ECO:0000256" key="11">
    <source>
        <dbReference type="ARBA" id="ARBA00023264"/>
    </source>
</evidence>
<dbReference type="InterPro" id="IPR036265">
    <property type="entry name" value="HIT-like_sf"/>
</dbReference>
<keyword evidence="3" id="KW-1003">Cell membrane</keyword>
<accession>A0A383V7W7</accession>
<evidence type="ECO:0000256" key="9">
    <source>
        <dbReference type="ARBA" id="ARBA00023136"/>
    </source>
</evidence>
<evidence type="ECO:0000256" key="13">
    <source>
        <dbReference type="SAM" id="SignalP"/>
    </source>
</evidence>
<evidence type="ECO:0000256" key="3">
    <source>
        <dbReference type="ARBA" id="ARBA00022475"/>
    </source>
</evidence>
<evidence type="ECO:0000256" key="5">
    <source>
        <dbReference type="ARBA" id="ARBA00022692"/>
    </source>
</evidence>